<proteinExistence type="predicted"/>
<dbReference type="OrthoDB" id="425534at2759"/>
<dbReference type="AlphaFoldDB" id="A0A2T2P2I9"/>
<dbReference type="Proteomes" id="UP000240883">
    <property type="component" value="Unassembled WGS sequence"/>
</dbReference>
<accession>A0A2T2P2I9</accession>
<reference evidence="3 4" key="1">
    <citation type="journal article" date="2018" name="Front. Microbiol.">
        <title>Genome-Wide Analysis of Corynespora cassiicola Leaf Fall Disease Putative Effectors.</title>
        <authorList>
            <person name="Lopez D."/>
            <person name="Ribeiro S."/>
            <person name="Label P."/>
            <person name="Fumanal B."/>
            <person name="Venisse J.S."/>
            <person name="Kohler A."/>
            <person name="de Oliveira R.R."/>
            <person name="Labutti K."/>
            <person name="Lipzen A."/>
            <person name="Lail K."/>
            <person name="Bauer D."/>
            <person name="Ohm R.A."/>
            <person name="Barry K.W."/>
            <person name="Spatafora J."/>
            <person name="Grigoriev I.V."/>
            <person name="Martin F.M."/>
            <person name="Pujade-Renaud V."/>
        </authorList>
    </citation>
    <scope>NUCLEOTIDE SEQUENCE [LARGE SCALE GENOMIC DNA]</scope>
    <source>
        <strain evidence="3 4">Philippines</strain>
    </source>
</reference>
<organism evidence="3 4">
    <name type="scientific">Corynespora cassiicola Philippines</name>
    <dbReference type="NCBI Taxonomy" id="1448308"/>
    <lineage>
        <taxon>Eukaryota</taxon>
        <taxon>Fungi</taxon>
        <taxon>Dikarya</taxon>
        <taxon>Ascomycota</taxon>
        <taxon>Pezizomycotina</taxon>
        <taxon>Dothideomycetes</taxon>
        <taxon>Pleosporomycetidae</taxon>
        <taxon>Pleosporales</taxon>
        <taxon>Corynesporascaceae</taxon>
        <taxon>Corynespora</taxon>
    </lineage>
</organism>
<dbReference type="InterPro" id="IPR000073">
    <property type="entry name" value="AB_hydrolase_1"/>
</dbReference>
<evidence type="ECO:0000259" key="2">
    <source>
        <dbReference type="Pfam" id="PF00561"/>
    </source>
</evidence>
<dbReference type="InterPro" id="IPR029058">
    <property type="entry name" value="AB_hydrolase_fold"/>
</dbReference>
<protein>
    <recommendedName>
        <fullName evidence="2">AB hydrolase-1 domain-containing protein</fullName>
    </recommendedName>
</protein>
<dbReference type="EMBL" id="KZ678130">
    <property type="protein sequence ID" value="PSN71882.1"/>
    <property type="molecule type" value="Genomic_DNA"/>
</dbReference>
<dbReference type="Gene3D" id="3.40.50.1820">
    <property type="entry name" value="alpha/beta hydrolase"/>
    <property type="match status" value="1"/>
</dbReference>
<dbReference type="STRING" id="1448308.A0A2T2P2I9"/>
<evidence type="ECO:0000256" key="1">
    <source>
        <dbReference type="SAM" id="SignalP"/>
    </source>
</evidence>
<keyword evidence="4" id="KW-1185">Reference proteome</keyword>
<dbReference type="Pfam" id="PF00561">
    <property type="entry name" value="Abhydrolase_1"/>
    <property type="match status" value="1"/>
</dbReference>
<evidence type="ECO:0000313" key="4">
    <source>
        <dbReference type="Proteomes" id="UP000240883"/>
    </source>
</evidence>
<feature type="domain" description="AB hydrolase-1" evidence="2">
    <location>
        <begin position="93"/>
        <end position="276"/>
    </location>
</feature>
<gene>
    <name evidence="3" type="ORF">BS50DRAFT_237824</name>
</gene>
<sequence>MAMRLSYLVHAALAVTAKANHISARQSNGTNQTIVTSFKDVPTTQTIEWIPCFGNFTCTNLEVPLDYEDRSVGTTNVAFIKYDAPKQPARGDILYNPGGPGDSAVGFFLRPDHFSKLPMVLGDEWNIIGMDPRGINNSGPHLDCFKGLPIARDEFDRTHTDVDFLSPRSVEEYFVSTGGFGDWCSAQLSDDTNYANTPAIAGDMLHYFELLAESQGLPREDVEVNYYGVSYGSLLGDTFAQLYPDRVGKFILDANVDGEDYYWGSWNSSLRQSDDAVKAFFEYCFEAGPKCAFFANDTSAEAMQGRLDKMIADLEETPIPVTDPYFVQYPVVVTHLTLKTRVLGETYNWYNWPQYASDLAELEKGNATMMAVATQMGLPITLTLEEYSSIQPRILTACTDSHGRYNVSTLEQLQDLYAQNKAISKYFGAQWTQVIVPQCRKLRFTPPEHQTIKGKPILPL</sequence>
<dbReference type="SUPFAM" id="SSF53474">
    <property type="entry name" value="alpha/beta-Hydrolases"/>
    <property type="match status" value="1"/>
</dbReference>
<feature type="signal peptide" evidence="1">
    <location>
        <begin position="1"/>
        <end position="19"/>
    </location>
</feature>
<evidence type="ECO:0000313" key="3">
    <source>
        <dbReference type="EMBL" id="PSN71882.1"/>
    </source>
</evidence>
<keyword evidence="1" id="KW-0732">Signal</keyword>
<name>A0A2T2P2I9_CORCC</name>
<feature type="chain" id="PRO_5015600519" description="AB hydrolase-1 domain-containing protein" evidence="1">
    <location>
        <begin position="20"/>
        <end position="460"/>
    </location>
</feature>